<name>A0A0F6WBL6_9CAUD</name>
<reference evidence="1 2" key="1">
    <citation type="submission" date="2015-04" db="EMBL/GenBank/DDBJ databases">
        <authorList>
            <person name="Schouten J.T."/>
            <person name="Crockett J.T."/>
            <person name="Hodson T.S."/>
            <person name="Hyde J.R."/>
            <person name="Smith T.A."/>
            <person name="Merrill B.D."/>
            <person name="Crook M.B."/>
            <person name="Griffitts J.S."/>
            <person name="Burnett S.H."/>
            <person name="Grose J.H."/>
            <person name="Breakwell D.P."/>
        </authorList>
    </citation>
    <scope>NUCLEOTIDE SEQUENCE [LARGE SCALE GENOMIC DNA]</scope>
</reference>
<evidence type="ECO:0000313" key="2">
    <source>
        <dbReference type="Proteomes" id="UP000221947"/>
    </source>
</evidence>
<organism evidence="1 2">
    <name type="scientific">Sinorhizobium phage phiM7</name>
    <dbReference type="NCBI Taxonomy" id="1647403"/>
    <lineage>
        <taxon>Viruses</taxon>
        <taxon>Duplodnaviria</taxon>
        <taxon>Heunggongvirae</taxon>
        <taxon>Uroviricota</taxon>
        <taxon>Caudoviricetes</taxon>
        <taxon>Emdodecavirus</taxon>
        <taxon>Emdodecavirus M7</taxon>
    </lineage>
</organism>
<proteinExistence type="predicted"/>
<dbReference type="EMBL" id="KR052480">
    <property type="protein sequence ID" value="AKF12614.1"/>
    <property type="molecule type" value="Genomic_DNA"/>
</dbReference>
<accession>A0A0F6WBL6</accession>
<evidence type="ECO:0000313" key="1">
    <source>
        <dbReference type="EMBL" id="AKF12614.1"/>
    </source>
</evidence>
<sequence>MKIKVTFNEELEVFSNGTKTDYKIVREDDKFVIEKNGVKSPSRFPTLARAKQVVGVWVRN</sequence>
<dbReference type="Proteomes" id="UP000221947">
    <property type="component" value="Segment"/>
</dbReference>
<gene>
    <name evidence="1" type="ORF">PHIM7_66</name>
</gene>
<protein>
    <submittedName>
        <fullName evidence="1">Uncharacterized protein</fullName>
    </submittedName>
</protein>
<keyword evidence="2" id="KW-1185">Reference proteome</keyword>